<keyword evidence="1" id="KW-1133">Transmembrane helix</keyword>
<accession>A0A2W1JNM0</accession>
<sequence length="169" mass="18487">MDNIDTLNNDRFELLSAYLDHEVSAEERKQVEQWLTNDSEFYTLYQRLLTLQRSCQSLPTPSAAPVDQTIDRVFERIDSRRRLPLWSTLAAAAVAGTVGAIAGAWNGGPLSPQFAETQDSGIESPVVASVNTPPLQETVEPSGLMIAIEHPPVELPAAINVSNTGVERD</sequence>
<evidence type="ECO:0000259" key="2">
    <source>
        <dbReference type="Pfam" id="PF13490"/>
    </source>
</evidence>
<evidence type="ECO:0000256" key="1">
    <source>
        <dbReference type="SAM" id="Phobius"/>
    </source>
</evidence>
<protein>
    <recommendedName>
        <fullName evidence="2">Putative zinc-finger domain-containing protein</fullName>
    </recommendedName>
</protein>
<evidence type="ECO:0000313" key="4">
    <source>
        <dbReference type="Proteomes" id="UP000248857"/>
    </source>
</evidence>
<dbReference type="OrthoDB" id="463972at2"/>
<dbReference type="AlphaFoldDB" id="A0A2W1JNM0"/>
<dbReference type="InterPro" id="IPR027383">
    <property type="entry name" value="Znf_put"/>
</dbReference>
<name>A0A2W1JNM0_9CYAN</name>
<reference evidence="3 4" key="1">
    <citation type="journal article" date="2018" name="Sci. Rep.">
        <title>A novel species of the marine cyanobacterium Acaryochloris with a unique pigment content and lifestyle.</title>
        <authorList>
            <person name="Partensky F."/>
            <person name="Six C."/>
            <person name="Ratin M."/>
            <person name="Garczarek L."/>
            <person name="Vaulot D."/>
            <person name="Probert I."/>
            <person name="Calteau A."/>
            <person name="Gourvil P."/>
            <person name="Marie D."/>
            <person name="Grebert T."/>
            <person name="Bouchier C."/>
            <person name="Le Panse S."/>
            <person name="Gachenot M."/>
            <person name="Rodriguez F."/>
            <person name="Garrido J.L."/>
        </authorList>
    </citation>
    <scope>NUCLEOTIDE SEQUENCE [LARGE SCALE GENOMIC DNA]</scope>
    <source>
        <strain evidence="3 4">RCC1774</strain>
    </source>
</reference>
<comment type="caution">
    <text evidence="3">The sequence shown here is derived from an EMBL/GenBank/DDBJ whole genome shotgun (WGS) entry which is preliminary data.</text>
</comment>
<gene>
    <name evidence="3" type="ORF">C1752_00722</name>
</gene>
<organism evidence="3 4">
    <name type="scientific">Acaryochloris thomasi RCC1774</name>
    <dbReference type="NCBI Taxonomy" id="1764569"/>
    <lineage>
        <taxon>Bacteria</taxon>
        <taxon>Bacillati</taxon>
        <taxon>Cyanobacteriota</taxon>
        <taxon>Cyanophyceae</taxon>
        <taxon>Acaryochloridales</taxon>
        <taxon>Acaryochloridaceae</taxon>
        <taxon>Acaryochloris</taxon>
        <taxon>Acaryochloris thomasi</taxon>
    </lineage>
</organism>
<evidence type="ECO:0000313" key="3">
    <source>
        <dbReference type="EMBL" id="PZD74826.1"/>
    </source>
</evidence>
<proteinExistence type="predicted"/>
<feature type="domain" description="Putative zinc-finger" evidence="2">
    <location>
        <begin position="13"/>
        <end position="33"/>
    </location>
</feature>
<feature type="transmembrane region" description="Helical" evidence="1">
    <location>
        <begin position="83"/>
        <end position="105"/>
    </location>
</feature>
<keyword evidence="4" id="KW-1185">Reference proteome</keyword>
<dbReference type="Pfam" id="PF13490">
    <property type="entry name" value="zf-HC2"/>
    <property type="match status" value="1"/>
</dbReference>
<dbReference type="Proteomes" id="UP000248857">
    <property type="component" value="Unassembled WGS sequence"/>
</dbReference>
<keyword evidence="1" id="KW-0812">Transmembrane</keyword>
<keyword evidence="1" id="KW-0472">Membrane</keyword>
<dbReference type="EMBL" id="PQWO01000002">
    <property type="protein sequence ID" value="PZD74826.1"/>
    <property type="molecule type" value="Genomic_DNA"/>
</dbReference>
<dbReference type="RefSeq" id="WP_110984703.1">
    <property type="nucleotide sequence ID" value="NZ_CAWNWM010000002.1"/>
</dbReference>